<evidence type="ECO:0000256" key="1">
    <source>
        <dbReference type="ARBA" id="ARBA00022741"/>
    </source>
</evidence>
<feature type="binding site" evidence="4">
    <location>
        <position position="9"/>
    </location>
    <ligand>
        <name>ATP</name>
        <dbReference type="ChEBI" id="CHEBI:30616"/>
    </ligand>
</feature>
<feature type="binding site" evidence="4">
    <location>
        <position position="112"/>
    </location>
    <ligand>
        <name>ATP</name>
        <dbReference type="ChEBI" id="CHEBI:30616"/>
    </ligand>
</feature>
<keyword evidence="1 4" id="KW-0547">Nucleotide-binding</keyword>
<dbReference type="NCBIfam" id="NF001908">
    <property type="entry name" value="PRK00668.1"/>
    <property type="match status" value="1"/>
</dbReference>
<dbReference type="CDD" id="cd04413">
    <property type="entry name" value="NDPk_I"/>
    <property type="match status" value="1"/>
</dbReference>
<dbReference type="GO" id="GO:0004550">
    <property type="term" value="F:nucleoside diphosphate kinase activity"/>
    <property type="evidence" value="ECO:0007669"/>
    <property type="project" value="UniProtKB-EC"/>
</dbReference>
<dbReference type="RefSeq" id="WP_216148006.1">
    <property type="nucleotide sequence ID" value="NZ_JAHLDV010000014.1"/>
</dbReference>
<evidence type="ECO:0000256" key="5">
    <source>
        <dbReference type="PROSITE-ProRule" id="PRU00706"/>
    </source>
</evidence>
<comment type="subunit">
    <text evidence="4">Homotetramer.</text>
</comment>
<proteinExistence type="inferred from homology"/>
<keyword evidence="2 4" id="KW-0067">ATP-binding</keyword>
<feature type="active site" description="Pros-phosphohistidine intermediate" evidence="4">
    <location>
        <position position="115"/>
    </location>
</feature>
<protein>
    <recommendedName>
        <fullName evidence="4 6">Nucleoside diphosphate kinase</fullName>
        <shortName evidence="4">NDK</shortName>
        <shortName evidence="4">NDP kinase</shortName>
        <ecNumber evidence="4 6">2.7.4.6</ecNumber>
    </recommendedName>
    <alternativeName>
        <fullName evidence="4">Nucleoside-2-P kinase</fullName>
    </alternativeName>
</protein>
<keyword evidence="4" id="KW-0460">Magnesium</keyword>
<comment type="similarity">
    <text evidence="4 5">Belongs to the NDK family.</text>
</comment>
<keyword evidence="4 6" id="KW-0418">Kinase</keyword>
<evidence type="ECO:0000256" key="4">
    <source>
        <dbReference type="HAMAP-Rule" id="MF_00451"/>
    </source>
</evidence>
<keyword evidence="4" id="KW-0479">Metal-binding</keyword>
<keyword evidence="9" id="KW-1185">Reference proteome</keyword>
<dbReference type="Pfam" id="PF00334">
    <property type="entry name" value="NDK"/>
    <property type="match status" value="1"/>
</dbReference>
<feature type="binding site" evidence="4">
    <location>
        <position position="102"/>
    </location>
    <ligand>
        <name>ATP</name>
        <dbReference type="ChEBI" id="CHEBI:30616"/>
    </ligand>
</feature>
<organism evidence="8 9">
    <name type="scientific">Clostridium frigoris</name>
    <dbReference type="NCBI Taxonomy" id="205327"/>
    <lineage>
        <taxon>Bacteria</taxon>
        <taxon>Bacillati</taxon>
        <taxon>Bacillota</taxon>
        <taxon>Clostridia</taxon>
        <taxon>Eubacteriales</taxon>
        <taxon>Clostridiaceae</taxon>
        <taxon>Clostridium</taxon>
    </lineage>
</organism>
<evidence type="ECO:0000256" key="2">
    <source>
        <dbReference type="ARBA" id="ARBA00022840"/>
    </source>
</evidence>
<evidence type="ECO:0000313" key="9">
    <source>
        <dbReference type="Proteomes" id="UP000776252"/>
    </source>
</evidence>
<reference evidence="8 9" key="1">
    <citation type="submission" date="2021-06" db="EMBL/GenBank/DDBJ databases">
        <title>Clostridia strains as spoilage organisms.</title>
        <authorList>
            <person name="Wambui J."/>
            <person name="Stephan R."/>
            <person name="Stevens M.J.A."/>
        </authorList>
    </citation>
    <scope>NUCLEOTIDE SEQUENCE [LARGE SCALE GENOMIC DNA]</scope>
    <source>
        <strain evidence="8 9">DSM 14204</strain>
    </source>
</reference>
<keyword evidence="4 6" id="KW-0808">Transferase</keyword>
<dbReference type="InterPro" id="IPR001564">
    <property type="entry name" value="Nucleoside_diP_kinase"/>
</dbReference>
<dbReference type="SMART" id="SM00562">
    <property type="entry name" value="NDK"/>
    <property type="match status" value="1"/>
</dbReference>
<comment type="function">
    <text evidence="4">Major role in the synthesis of nucleoside triphosphates other than ATP. The ATP gamma phosphate is transferred to the NDP beta phosphate via a ping-pong mechanism, using a phosphorylated active-site intermediate.</text>
</comment>
<feature type="binding site" evidence="4">
    <location>
        <position position="57"/>
    </location>
    <ligand>
        <name>ATP</name>
        <dbReference type="ChEBI" id="CHEBI:30616"/>
    </ligand>
</feature>
<dbReference type="EC" id="2.7.4.6" evidence="4 6"/>
<accession>A0ABS6BSB5</accession>
<keyword evidence="4" id="KW-0963">Cytoplasm</keyword>
<dbReference type="InterPro" id="IPR023005">
    <property type="entry name" value="Nucleoside_diP_kinase_AS"/>
</dbReference>
<dbReference type="EMBL" id="JAHLDV010000014">
    <property type="protein sequence ID" value="MBU3159811.1"/>
    <property type="molecule type" value="Genomic_DNA"/>
</dbReference>
<sequence length="157" mass="17929">MERILVLIKPDGVKRALIGRIINQYEEKSLEIVALKMITATKDIAREHYSEHEGREYFEELINYITEGKICAMVLMGEKAIEIARKINGDKDPVKAELGSIRGKFAIDKTNNLVHGSDSIDSAEREIEIWFPELTCRDIFRKSKDLFAKHEGPLVNV</sequence>
<comment type="subcellular location">
    <subcellularLocation>
        <location evidence="4">Cytoplasm</location>
    </subcellularLocation>
</comment>
<keyword evidence="3 4" id="KW-0546">Nucleotide metabolism</keyword>
<comment type="catalytic activity">
    <reaction evidence="4">
        <text>a ribonucleoside 5'-diphosphate + ATP = a ribonucleoside 5'-triphosphate + ADP</text>
        <dbReference type="Rhea" id="RHEA:18113"/>
        <dbReference type="ChEBI" id="CHEBI:30616"/>
        <dbReference type="ChEBI" id="CHEBI:57930"/>
        <dbReference type="ChEBI" id="CHEBI:61557"/>
        <dbReference type="ChEBI" id="CHEBI:456216"/>
        <dbReference type="EC" id="2.7.4.6"/>
    </reaction>
</comment>
<feature type="binding site" evidence="4">
    <location>
        <position position="85"/>
    </location>
    <ligand>
        <name>ATP</name>
        <dbReference type="ChEBI" id="CHEBI:30616"/>
    </ligand>
</feature>
<evidence type="ECO:0000259" key="7">
    <source>
        <dbReference type="SMART" id="SM00562"/>
    </source>
</evidence>
<gene>
    <name evidence="4 8" type="primary">ndk</name>
    <name evidence="8" type="ORF">KPL37_08610</name>
</gene>
<dbReference type="PROSITE" id="PS51374">
    <property type="entry name" value="NDPK_LIKE"/>
    <property type="match status" value="1"/>
</dbReference>
<evidence type="ECO:0000256" key="6">
    <source>
        <dbReference type="RuleBase" id="RU004013"/>
    </source>
</evidence>
<comment type="cofactor">
    <cofactor evidence="4">
        <name>Mg(2+)</name>
        <dbReference type="ChEBI" id="CHEBI:18420"/>
    </cofactor>
</comment>
<comment type="catalytic activity">
    <reaction evidence="4 6">
        <text>a 2'-deoxyribonucleoside 5'-diphosphate + ATP = a 2'-deoxyribonucleoside 5'-triphosphate + ADP</text>
        <dbReference type="Rhea" id="RHEA:44640"/>
        <dbReference type="ChEBI" id="CHEBI:30616"/>
        <dbReference type="ChEBI" id="CHEBI:61560"/>
        <dbReference type="ChEBI" id="CHEBI:73316"/>
        <dbReference type="ChEBI" id="CHEBI:456216"/>
        <dbReference type="EC" id="2.7.4.6"/>
    </reaction>
</comment>
<dbReference type="HAMAP" id="MF_00451">
    <property type="entry name" value="NDP_kinase"/>
    <property type="match status" value="1"/>
</dbReference>
<dbReference type="Proteomes" id="UP000776252">
    <property type="component" value="Unassembled WGS sequence"/>
</dbReference>
<name>A0ABS6BSB5_9CLOT</name>
<dbReference type="InterPro" id="IPR034907">
    <property type="entry name" value="NDK-like_dom"/>
</dbReference>
<evidence type="ECO:0000256" key="3">
    <source>
        <dbReference type="ARBA" id="ARBA00023080"/>
    </source>
</evidence>
<evidence type="ECO:0000313" key="8">
    <source>
        <dbReference type="EMBL" id="MBU3159811.1"/>
    </source>
</evidence>
<comment type="caution">
    <text evidence="4 5">Lacks conserved residue(s) required for the propagation of feature annotation.</text>
</comment>
<comment type="caution">
    <text evidence="8">The sequence shown here is derived from an EMBL/GenBank/DDBJ whole genome shotgun (WGS) entry which is preliminary data.</text>
</comment>
<keyword evidence="4" id="KW-0597">Phosphoprotein</keyword>
<dbReference type="PROSITE" id="PS00469">
    <property type="entry name" value="NDPK"/>
    <property type="match status" value="1"/>
</dbReference>
<dbReference type="PANTHER" id="PTHR11349">
    <property type="entry name" value="NUCLEOSIDE DIPHOSPHATE KINASE"/>
    <property type="match status" value="1"/>
</dbReference>
<feature type="domain" description="Nucleoside diphosphate kinase-like" evidence="7">
    <location>
        <begin position="1"/>
        <end position="137"/>
    </location>
</feature>